<dbReference type="AlphaFoldDB" id="A0A917W795"/>
<feature type="domain" description="HTH araC/xylS-type" evidence="4">
    <location>
        <begin position="166"/>
        <end position="264"/>
    </location>
</feature>
<reference evidence="5" key="1">
    <citation type="journal article" date="2014" name="Int. J. Syst. Evol. Microbiol.">
        <title>Complete genome sequence of Corynebacterium casei LMG S-19264T (=DSM 44701T), isolated from a smear-ripened cheese.</title>
        <authorList>
            <consortium name="US DOE Joint Genome Institute (JGI-PGF)"/>
            <person name="Walter F."/>
            <person name="Albersmeier A."/>
            <person name="Kalinowski J."/>
            <person name="Ruckert C."/>
        </authorList>
    </citation>
    <scope>NUCLEOTIDE SEQUENCE</scope>
    <source>
        <strain evidence="5">CGMCC 4.7306</strain>
    </source>
</reference>
<keyword evidence="3" id="KW-0804">Transcription</keyword>
<dbReference type="PROSITE" id="PS01124">
    <property type="entry name" value="HTH_ARAC_FAMILY_2"/>
    <property type="match status" value="1"/>
</dbReference>
<keyword evidence="6" id="KW-1185">Reference proteome</keyword>
<dbReference type="SUPFAM" id="SSF46689">
    <property type="entry name" value="Homeodomain-like"/>
    <property type="match status" value="2"/>
</dbReference>
<dbReference type="PANTHER" id="PTHR43280:SF28">
    <property type="entry name" value="HTH-TYPE TRANSCRIPTIONAL ACTIVATOR RHAS"/>
    <property type="match status" value="1"/>
</dbReference>
<keyword evidence="2" id="KW-0238">DNA-binding</keyword>
<dbReference type="EMBL" id="BMMZ01000009">
    <property type="protein sequence ID" value="GGL73198.1"/>
    <property type="molecule type" value="Genomic_DNA"/>
</dbReference>
<evidence type="ECO:0000313" key="6">
    <source>
        <dbReference type="Proteomes" id="UP000613840"/>
    </source>
</evidence>
<dbReference type="Pfam" id="PF12833">
    <property type="entry name" value="HTH_18"/>
    <property type="match status" value="1"/>
</dbReference>
<evidence type="ECO:0000256" key="2">
    <source>
        <dbReference type="ARBA" id="ARBA00023125"/>
    </source>
</evidence>
<organism evidence="5 6">
    <name type="scientific">Microlunatus endophyticus</name>
    <dbReference type="NCBI Taxonomy" id="1716077"/>
    <lineage>
        <taxon>Bacteria</taxon>
        <taxon>Bacillati</taxon>
        <taxon>Actinomycetota</taxon>
        <taxon>Actinomycetes</taxon>
        <taxon>Propionibacteriales</taxon>
        <taxon>Propionibacteriaceae</taxon>
        <taxon>Microlunatus</taxon>
    </lineage>
</organism>
<evidence type="ECO:0000256" key="3">
    <source>
        <dbReference type="ARBA" id="ARBA00023163"/>
    </source>
</evidence>
<evidence type="ECO:0000259" key="4">
    <source>
        <dbReference type="PROSITE" id="PS01124"/>
    </source>
</evidence>
<dbReference type="InterPro" id="IPR009057">
    <property type="entry name" value="Homeodomain-like_sf"/>
</dbReference>
<accession>A0A917W795</accession>
<comment type="caution">
    <text evidence="5">The sequence shown here is derived from an EMBL/GenBank/DDBJ whole genome shotgun (WGS) entry which is preliminary data.</text>
</comment>
<dbReference type="RefSeq" id="WP_229670217.1">
    <property type="nucleotide sequence ID" value="NZ_BMMZ01000009.1"/>
</dbReference>
<reference evidence="5" key="2">
    <citation type="submission" date="2020-09" db="EMBL/GenBank/DDBJ databases">
        <authorList>
            <person name="Sun Q."/>
            <person name="Zhou Y."/>
        </authorList>
    </citation>
    <scope>NUCLEOTIDE SEQUENCE</scope>
    <source>
        <strain evidence="5">CGMCC 4.7306</strain>
    </source>
</reference>
<evidence type="ECO:0000313" key="5">
    <source>
        <dbReference type="EMBL" id="GGL73198.1"/>
    </source>
</evidence>
<protein>
    <recommendedName>
        <fullName evidence="4">HTH araC/xylS-type domain-containing protein</fullName>
    </recommendedName>
</protein>
<dbReference type="GO" id="GO:0043565">
    <property type="term" value="F:sequence-specific DNA binding"/>
    <property type="evidence" value="ECO:0007669"/>
    <property type="project" value="InterPro"/>
</dbReference>
<evidence type="ECO:0000256" key="1">
    <source>
        <dbReference type="ARBA" id="ARBA00023015"/>
    </source>
</evidence>
<gene>
    <name evidence="5" type="ORF">GCM10011575_34400</name>
</gene>
<dbReference type="Proteomes" id="UP000613840">
    <property type="component" value="Unassembled WGS sequence"/>
</dbReference>
<dbReference type="GO" id="GO:0003700">
    <property type="term" value="F:DNA-binding transcription factor activity"/>
    <property type="evidence" value="ECO:0007669"/>
    <property type="project" value="InterPro"/>
</dbReference>
<dbReference type="SMART" id="SM00342">
    <property type="entry name" value="HTH_ARAC"/>
    <property type="match status" value="1"/>
</dbReference>
<dbReference type="PANTHER" id="PTHR43280">
    <property type="entry name" value="ARAC-FAMILY TRANSCRIPTIONAL REGULATOR"/>
    <property type="match status" value="1"/>
</dbReference>
<name>A0A917W795_9ACTN</name>
<dbReference type="Gene3D" id="1.10.10.60">
    <property type="entry name" value="Homeodomain-like"/>
    <property type="match status" value="2"/>
</dbReference>
<sequence>MTVLMPTVELDLSFPPEVVNIGRGTHGVHSLEDVFQLPELWSLHVYGYSAELEIDGIGYPIAEGDVSLVPPASLIRYRYEGPSTHLYAHLRSVGDHPAPAGPGRSGLDLIMNPGAELPVITDLMRSAIASAATRPAQTRCDVWAALLRLAGRRHPVPPRPSERHLAAAMSYIESRLPDVITVPEVADRIGISANHLGRIFHDELGETAVAYIRRRRVDRARQLLTNSTMSITAISAMVGFADLQAFNKTCRAVTGMSPRQLRARAG</sequence>
<proteinExistence type="predicted"/>
<dbReference type="InterPro" id="IPR018060">
    <property type="entry name" value="HTH_AraC"/>
</dbReference>
<keyword evidence="1" id="KW-0805">Transcription regulation</keyword>